<dbReference type="SMART" id="SM00387">
    <property type="entry name" value="HATPase_c"/>
    <property type="match status" value="1"/>
</dbReference>
<dbReference type="InterPro" id="IPR005467">
    <property type="entry name" value="His_kinase_dom"/>
</dbReference>
<dbReference type="EC" id="2.7.13.3" evidence="2"/>
<evidence type="ECO:0000313" key="7">
    <source>
        <dbReference type="EMBL" id="MEX6689463.1"/>
    </source>
</evidence>
<evidence type="ECO:0000256" key="1">
    <source>
        <dbReference type="ARBA" id="ARBA00000085"/>
    </source>
</evidence>
<dbReference type="CDD" id="cd00082">
    <property type="entry name" value="HisKA"/>
    <property type="match status" value="1"/>
</dbReference>
<dbReference type="EMBL" id="JAULBC010000006">
    <property type="protein sequence ID" value="MEX6689463.1"/>
    <property type="molecule type" value="Genomic_DNA"/>
</dbReference>
<dbReference type="PROSITE" id="PS50113">
    <property type="entry name" value="PAC"/>
    <property type="match status" value="2"/>
</dbReference>
<feature type="domain" description="PAS" evidence="5">
    <location>
        <begin position="19"/>
        <end position="58"/>
    </location>
</feature>
<dbReference type="InterPro" id="IPR000700">
    <property type="entry name" value="PAS-assoc_C"/>
</dbReference>
<evidence type="ECO:0000313" key="8">
    <source>
        <dbReference type="Proteomes" id="UP001560573"/>
    </source>
</evidence>
<keyword evidence="8" id="KW-1185">Reference proteome</keyword>
<comment type="caution">
    <text evidence="7">The sequence shown here is derived from an EMBL/GenBank/DDBJ whole genome shotgun (WGS) entry which is preliminary data.</text>
</comment>
<dbReference type="InterPro" id="IPR036890">
    <property type="entry name" value="HATPase_C_sf"/>
</dbReference>
<keyword evidence="3" id="KW-0597">Phosphoprotein</keyword>
<dbReference type="InterPro" id="IPR001610">
    <property type="entry name" value="PAC"/>
</dbReference>
<dbReference type="Gene3D" id="1.10.287.130">
    <property type="match status" value="1"/>
</dbReference>
<dbReference type="NCBIfam" id="TIGR00229">
    <property type="entry name" value="sensory_box"/>
    <property type="match status" value="2"/>
</dbReference>
<feature type="domain" description="Histidine kinase" evidence="4">
    <location>
        <begin position="458"/>
        <end position="671"/>
    </location>
</feature>
<dbReference type="SUPFAM" id="SSF55874">
    <property type="entry name" value="ATPase domain of HSP90 chaperone/DNA topoisomerase II/histidine kinase"/>
    <property type="match status" value="1"/>
</dbReference>
<feature type="domain" description="PAC" evidence="6">
    <location>
        <begin position="97"/>
        <end position="149"/>
    </location>
</feature>
<evidence type="ECO:0000259" key="5">
    <source>
        <dbReference type="PROSITE" id="PS50112"/>
    </source>
</evidence>
<dbReference type="SUPFAM" id="SSF55785">
    <property type="entry name" value="PYP-like sensor domain (PAS domain)"/>
    <property type="match status" value="2"/>
</dbReference>
<dbReference type="Pfam" id="PF13426">
    <property type="entry name" value="PAS_9"/>
    <property type="match status" value="1"/>
</dbReference>
<dbReference type="SMART" id="SM00388">
    <property type="entry name" value="HisKA"/>
    <property type="match status" value="1"/>
</dbReference>
<dbReference type="Pfam" id="PF00512">
    <property type="entry name" value="HisKA"/>
    <property type="match status" value="1"/>
</dbReference>
<dbReference type="Proteomes" id="UP001560573">
    <property type="component" value="Unassembled WGS sequence"/>
</dbReference>
<dbReference type="PANTHER" id="PTHR43547:SF2">
    <property type="entry name" value="HYBRID SIGNAL TRANSDUCTION HISTIDINE KINASE C"/>
    <property type="match status" value="1"/>
</dbReference>
<dbReference type="InterPro" id="IPR000014">
    <property type="entry name" value="PAS"/>
</dbReference>
<dbReference type="InterPro" id="IPR003018">
    <property type="entry name" value="GAF"/>
</dbReference>
<dbReference type="RefSeq" id="WP_369330870.1">
    <property type="nucleotide sequence ID" value="NZ_JAULBC010000006.1"/>
</dbReference>
<accession>A0ABV3ZLM4</accession>
<proteinExistence type="predicted"/>
<dbReference type="InterPro" id="IPR003661">
    <property type="entry name" value="HisK_dim/P_dom"/>
</dbReference>
<dbReference type="Gene3D" id="3.30.565.10">
    <property type="entry name" value="Histidine kinase-like ATPase, C-terminal domain"/>
    <property type="match status" value="1"/>
</dbReference>
<feature type="domain" description="PAC" evidence="6">
    <location>
        <begin position="219"/>
        <end position="271"/>
    </location>
</feature>
<dbReference type="InterPro" id="IPR013767">
    <property type="entry name" value="PAS_fold"/>
</dbReference>
<name>A0ABV3ZLM4_9BACT</name>
<dbReference type="Gene3D" id="3.30.450.20">
    <property type="entry name" value="PAS domain"/>
    <property type="match status" value="2"/>
</dbReference>
<dbReference type="InterPro" id="IPR036097">
    <property type="entry name" value="HisK_dim/P_sf"/>
</dbReference>
<dbReference type="SMART" id="SM00086">
    <property type="entry name" value="PAC"/>
    <property type="match status" value="2"/>
</dbReference>
<comment type="catalytic activity">
    <reaction evidence="1">
        <text>ATP + protein L-histidine = ADP + protein N-phospho-L-histidine.</text>
        <dbReference type="EC" id="2.7.13.3"/>
    </reaction>
</comment>
<gene>
    <name evidence="7" type="ORF">QTN47_18290</name>
</gene>
<sequence>MIQSTHLNYLSDSLDKASDITSVMHFMDHLAIAIYVCDNSGRIVYYNAAAAKLWGRTPATGHDQWCGAFKLMSPNGDTIEPACSPVAMAIKQEVAFDNEEVIIERPDGEKLNIQMHSMPVYDVEHKLTHVVSTLVDVTEQRKGEAKQAMLAAIIESSDDAIISKNLNGIITSWNIGAERMFGYTEAEMIGKPIVTIIPSDYRNDELMILSKIRNNERVEHFETMRLTKSGSLIPVSLTISPIKDKNGTVIGASKIARDISRQKDAEKTLLQNAGNLETMNNLGKLISQTLDIDKILQNVTDATTQLTGAEFGAFFYNTTDNNNEAYMLYTLSGAPKEVFEKLGMPRNTDIFKPTFAGEGIIRVDDIRKDERYGKNAPYYGMPKGHLPVVSYLAVPVVSKDGTVIGGLFYGHPQPGKFTKEHEDLVSAIAVQAAIALDNAKLYEEVRQLSEKKDEFISQASHELKTPITSLNGFLQLIDSSLETDDQNKDFIKIALKQVKKLSNLVSDLLDVSKLEGGKLPLSFTHFDLVQLTREVVTQFQYSVKSHTIELNFKQDDLFVYADKQRIEQVIINLLSNAVKYSPRANVVKVETHKEDHRAILAIRDFGIGIKEELQEHIFSRFYRVEDQANQPGLGIGLYICKEIIHRHNGHLYVESSPAEGSIFWFDIPIEQKASII</sequence>
<evidence type="ECO:0000259" key="6">
    <source>
        <dbReference type="PROSITE" id="PS50113"/>
    </source>
</evidence>
<dbReference type="CDD" id="cd00075">
    <property type="entry name" value="HATPase"/>
    <property type="match status" value="1"/>
</dbReference>
<dbReference type="InterPro" id="IPR029016">
    <property type="entry name" value="GAF-like_dom_sf"/>
</dbReference>
<dbReference type="PROSITE" id="PS50112">
    <property type="entry name" value="PAS"/>
    <property type="match status" value="2"/>
</dbReference>
<protein>
    <recommendedName>
        <fullName evidence="2">histidine kinase</fullName>
        <ecNumber evidence="2">2.7.13.3</ecNumber>
    </recommendedName>
</protein>
<dbReference type="InterPro" id="IPR004358">
    <property type="entry name" value="Sig_transdc_His_kin-like_C"/>
</dbReference>
<dbReference type="SMART" id="SM00091">
    <property type="entry name" value="PAS"/>
    <property type="match status" value="2"/>
</dbReference>
<dbReference type="InterPro" id="IPR003594">
    <property type="entry name" value="HATPase_dom"/>
</dbReference>
<feature type="domain" description="PAS" evidence="5">
    <location>
        <begin position="146"/>
        <end position="216"/>
    </location>
</feature>
<reference evidence="7 8" key="1">
    <citation type="submission" date="2023-07" db="EMBL/GenBank/DDBJ databases">
        <authorList>
            <person name="Lian W.-H."/>
        </authorList>
    </citation>
    <scope>NUCLEOTIDE SEQUENCE [LARGE SCALE GENOMIC DNA]</scope>
    <source>
        <strain evidence="7 8">SYSU DXS3180</strain>
    </source>
</reference>
<dbReference type="PROSITE" id="PS50109">
    <property type="entry name" value="HIS_KIN"/>
    <property type="match status" value="1"/>
</dbReference>
<dbReference type="PRINTS" id="PR00344">
    <property type="entry name" value="BCTRLSENSOR"/>
</dbReference>
<evidence type="ECO:0000256" key="2">
    <source>
        <dbReference type="ARBA" id="ARBA00012438"/>
    </source>
</evidence>
<dbReference type="SMART" id="SM00065">
    <property type="entry name" value="GAF"/>
    <property type="match status" value="1"/>
</dbReference>
<dbReference type="Gene3D" id="3.30.450.40">
    <property type="match status" value="1"/>
</dbReference>
<dbReference type="SUPFAM" id="SSF55781">
    <property type="entry name" value="GAF domain-like"/>
    <property type="match status" value="1"/>
</dbReference>
<dbReference type="SUPFAM" id="SSF47384">
    <property type="entry name" value="Homodimeric domain of signal transducing histidine kinase"/>
    <property type="match status" value="1"/>
</dbReference>
<evidence type="ECO:0000256" key="3">
    <source>
        <dbReference type="ARBA" id="ARBA00022553"/>
    </source>
</evidence>
<evidence type="ECO:0000259" key="4">
    <source>
        <dbReference type="PROSITE" id="PS50109"/>
    </source>
</evidence>
<organism evidence="7 8">
    <name type="scientific">Danxiaibacter flavus</name>
    <dbReference type="NCBI Taxonomy" id="3049108"/>
    <lineage>
        <taxon>Bacteria</taxon>
        <taxon>Pseudomonadati</taxon>
        <taxon>Bacteroidota</taxon>
        <taxon>Chitinophagia</taxon>
        <taxon>Chitinophagales</taxon>
        <taxon>Chitinophagaceae</taxon>
        <taxon>Danxiaibacter</taxon>
    </lineage>
</organism>
<dbReference type="PANTHER" id="PTHR43547">
    <property type="entry name" value="TWO-COMPONENT HISTIDINE KINASE"/>
    <property type="match status" value="1"/>
</dbReference>
<dbReference type="Pfam" id="PF02518">
    <property type="entry name" value="HATPase_c"/>
    <property type="match status" value="1"/>
</dbReference>
<dbReference type="Pfam" id="PF00989">
    <property type="entry name" value="PAS"/>
    <property type="match status" value="1"/>
</dbReference>
<dbReference type="CDD" id="cd00130">
    <property type="entry name" value="PAS"/>
    <property type="match status" value="2"/>
</dbReference>
<dbReference type="InterPro" id="IPR035965">
    <property type="entry name" value="PAS-like_dom_sf"/>
</dbReference>
<dbReference type="Pfam" id="PF13185">
    <property type="entry name" value="GAF_2"/>
    <property type="match status" value="1"/>
</dbReference>